<dbReference type="AlphaFoldDB" id="A0A0B8PG05"/>
<dbReference type="EMBL" id="BBSA01000009">
    <property type="protein sequence ID" value="GAM63552.1"/>
    <property type="molecule type" value="Genomic_DNA"/>
</dbReference>
<reference evidence="1 2" key="1">
    <citation type="submission" date="2015-01" db="EMBL/GenBank/DDBJ databases">
        <title>Vibrio sp. C5 JCM 19232 whole genome shotgun sequence.</title>
        <authorList>
            <person name="Sawabe T."/>
            <person name="Meirelles P."/>
            <person name="Feng G."/>
            <person name="Sayaka M."/>
            <person name="Hattori M."/>
            <person name="Ohkuma M."/>
        </authorList>
    </citation>
    <scope>NUCLEOTIDE SEQUENCE [LARGE SCALE GENOMIC DNA]</scope>
    <source>
        <strain evidence="1 2">JCM19232</strain>
    </source>
</reference>
<organism evidence="1 2">
    <name type="scientific">Vibrio ishigakensis</name>
    <dbReference type="NCBI Taxonomy" id="1481914"/>
    <lineage>
        <taxon>Bacteria</taxon>
        <taxon>Pseudomonadati</taxon>
        <taxon>Pseudomonadota</taxon>
        <taxon>Gammaproteobacteria</taxon>
        <taxon>Vibrionales</taxon>
        <taxon>Vibrionaceae</taxon>
        <taxon>Vibrio</taxon>
    </lineage>
</organism>
<dbReference type="Proteomes" id="UP000031670">
    <property type="component" value="Unassembled WGS sequence"/>
</dbReference>
<name>A0A0B8PG05_9VIBR</name>
<evidence type="ECO:0000313" key="1">
    <source>
        <dbReference type="EMBL" id="GAM63552.1"/>
    </source>
</evidence>
<sequence>MNERQLQQQKFDLSGESLVVGNIDECPLSPEQLALTTAESDYVIESFDSGLTAEVFHIRVEGRDYILKKRRPQAKVQNPDGQYSFLNEVQRRADFKAVEHNPDFRHIVKTI</sequence>
<proteinExistence type="predicted"/>
<protein>
    <submittedName>
        <fullName evidence="1">Uncharacterized protein</fullName>
    </submittedName>
</protein>
<reference evidence="1 2" key="2">
    <citation type="submission" date="2015-01" db="EMBL/GenBank/DDBJ databases">
        <authorList>
            <consortium name="NBRP consortium"/>
            <person name="Sawabe T."/>
            <person name="Meirelles P."/>
            <person name="Feng G."/>
            <person name="Sayaka M."/>
            <person name="Hattori M."/>
            <person name="Ohkuma M."/>
        </authorList>
    </citation>
    <scope>NUCLEOTIDE SEQUENCE [LARGE SCALE GENOMIC DNA]</scope>
    <source>
        <strain evidence="1 2">JCM19232</strain>
    </source>
</reference>
<gene>
    <name evidence="1" type="ORF">JCM19232_2532</name>
</gene>
<comment type="caution">
    <text evidence="1">The sequence shown here is derived from an EMBL/GenBank/DDBJ whole genome shotgun (WGS) entry which is preliminary data.</text>
</comment>
<evidence type="ECO:0000313" key="2">
    <source>
        <dbReference type="Proteomes" id="UP000031670"/>
    </source>
</evidence>
<accession>A0A0B8PG05</accession>